<dbReference type="EMBL" id="MU151106">
    <property type="protein sequence ID" value="KAF9450388.1"/>
    <property type="molecule type" value="Genomic_DNA"/>
</dbReference>
<protein>
    <recommendedName>
        <fullName evidence="2">NACHT domain-containing protein</fullName>
    </recommendedName>
</protein>
<dbReference type="Pfam" id="PF24883">
    <property type="entry name" value="NPHP3_N"/>
    <property type="match status" value="1"/>
</dbReference>
<keyword evidence="1" id="KW-0677">Repeat</keyword>
<name>A0A9P5XG69_9AGAR</name>
<dbReference type="PANTHER" id="PTHR10039">
    <property type="entry name" value="AMELOGENIN"/>
    <property type="match status" value="1"/>
</dbReference>
<evidence type="ECO:0000313" key="3">
    <source>
        <dbReference type="EMBL" id="KAF9450388.1"/>
    </source>
</evidence>
<dbReference type="InterPro" id="IPR056884">
    <property type="entry name" value="NPHP3-like_N"/>
</dbReference>
<evidence type="ECO:0000259" key="2">
    <source>
        <dbReference type="PROSITE" id="PS50837"/>
    </source>
</evidence>
<evidence type="ECO:0000256" key="1">
    <source>
        <dbReference type="ARBA" id="ARBA00022737"/>
    </source>
</evidence>
<gene>
    <name evidence="3" type="ORF">P691DRAFT_472364</name>
</gene>
<reference evidence="3" key="1">
    <citation type="submission" date="2020-11" db="EMBL/GenBank/DDBJ databases">
        <authorList>
            <consortium name="DOE Joint Genome Institute"/>
            <person name="Ahrendt S."/>
            <person name="Riley R."/>
            <person name="Andreopoulos W."/>
            <person name="Labutti K."/>
            <person name="Pangilinan J."/>
            <person name="Ruiz-Duenas F.J."/>
            <person name="Barrasa J.M."/>
            <person name="Sanchez-Garcia M."/>
            <person name="Camarero S."/>
            <person name="Miyauchi S."/>
            <person name="Serrano A."/>
            <person name="Linde D."/>
            <person name="Babiker R."/>
            <person name="Drula E."/>
            <person name="Ayuso-Fernandez I."/>
            <person name="Pacheco R."/>
            <person name="Padilla G."/>
            <person name="Ferreira P."/>
            <person name="Barriuso J."/>
            <person name="Kellner H."/>
            <person name="Castanera R."/>
            <person name="Alfaro M."/>
            <person name="Ramirez L."/>
            <person name="Pisabarro A.G."/>
            <person name="Kuo A."/>
            <person name="Tritt A."/>
            <person name="Lipzen A."/>
            <person name="He G."/>
            <person name="Yan M."/>
            <person name="Ng V."/>
            <person name="Cullen D."/>
            <person name="Martin F."/>
            <person name="Rosso M.-N."/>
            <person name="Henrissat B."/>
            <person name="Hibbett D."/>
            <person name="Martinez A.T."/>
            <person name="Grigoriev I.V."/>
        </authorList>
    </citation>
    <scope>NUCLEOTIDE SEQUENCE</scope>
    <source>
        <strain evidence="3">MF-IS2</strain>
    </source>
</reference>
<dbReference type="Proteomes" id="UP000807342">
    <property type="component" value="Unassembled WGS sequence"/>
</dbReference>
<dbReference type="AlphaFoldDB" id="A0A9P5XG69"/>
<dbReference type="PANTHER" id="PTHR10039:SF14">
    <property type="entry name" value="NACHT DOMAIN-CONTAINING PROTEIN"/>
    <property type="match status" value="1"/>
</dbReference>
<proteinExistence type="predicted"/>
<accession>A0A9P5XG69</accession>
<dbReference type="SUPFAM" id="SSF52540">
    <property type="entry name" value="P-loop containing nucleoside triphosphate hydrolases"/>
    <property type="match status" value="1"/>
</dbReference>
<organism evidence="3 4">
    <name type="scientific">Macrolepiota fuliginosa MF-IS2</name>
    <dbReference type="NCBI Taxonomy" id="1400762"/>
    <lineage>
        <taxon>Eukaryota</taxon>
        <taxon>Fungi</taxon>
        <taxon>Dikarya</taxon>
        <taxon>Basidiomycota</taxon>
        <taxon>Agaricomycotina</taxon>
        <taxon>Agaricomycetes</taxon>
        <taxon>Agaricomycetidae</taxon>
        <taxon>Agaricales</taxon>
        <taxon>Agaricineae</taxon>
        <taxon>Agaricaceae</taxon>
        <taxon>Macrolepiota</taxon>
    </lineage>
</organism>
<dbReference type="InterPro" id="IPR007111">
    <property type="entry name" value="NACHT_NTPase"/>
</dbReference>
<keyword evidence="4" id="KW-1185">Reference proteome</keyword>
<evidence type="ECO:0000313" key="4">
    <source>
        <dbReference type="Proteomes" id="UP000807342"/>
    </source>
</evidence>
<feature type="domain" description="NACHT" evidence="2">
    <location>
        <begin position="16"/>
        <end position="169"/>
    </location>
</feature>
<dbReference type="OrthoDB" id="7464126at2759"/>
<comment type="caution">
    <text evidence="3">The sequence shown here is derived from an EMBL/GenBank/DDBJ whole genome shotgun (WGS) entry which is preliminary data.</text>
</comment>
<dbReference type="PROSITE" id="PS50837">
    <property type="entry name" value="NACHT"/>
    <property type="match status" value="1"/>
</dbReference>
<dbReference type="Gene3D" id="3.40.50.300">
    <property type="entry name" value="P-loop containing nucleotide triphosphate hydrolases"/>
    <property type="match status" value="1"/>
</dbReference>
<dbReference type="InterPro" id="IPR027417">
    <property type="entry name" value="P-loop_NTPase"/>
</dbReference>
<sequence>MAKLERWLFNLYQQRKMFWLYGPAGVGKSAVAQSFAELARDRKCLGAAHFFFAGDKKRSDPLRLVPSLAYQLAVLDEHYKQALTHLLANDPAVLYAALHLQFQKLIIDPFSLLASHSQQATEHPYLIIIDGLDECSDEQAQRMLVQLINDAAQRADLPLLWLVCSRPESHIKRTFSRPDSGIICDREELIIDDETREDVERYLRDSFREIYITYSDVIIVSQDGCWPPQDDFDLISYASSGLFVFASTSVRVVGDPNVGDPDTQLRLLSSILWGLDEAGIHSPLEALDIFYTRILSRVSDFHLPIVMHFLGFCSYSRPRSVQGIASLYPVEQGVFYSAMQKLHSVVKVPPPEDASKKFISFYHKSFEDYLQDPRRSGKYHPSWSKFITTAVTKGLPLYNHFLTCEFPDRVSPEQLAQSQSIVRRWSFAGEEMRVGIMVLRNIHRAADTASCFAAVREFNFSLMEDIDLTILACAIKHVCFLSDVCRFQVT</sequence>